<dbReference type="VEuPathDB" id="FungiDB:BCV72DRAFT_313275"/>
<evidence type="ECO:0000313" key="1">
    <source>
        <dbReference type="EMBL" id="ORE04322.1"/>
    </source>
</evidence>
<dbReference type="SUPFAM" id="SSF46689">
    <property type="entry name" value="Homeodomain-like"/>
    <property type="match status" value="1"/>
</dbReference>
<feature type="non-terminal residue" evidence="1">
    <location>
        <position position="1"/>
    </location>
</feature>
<dbReference type="AlphaFoldDB" id="A0A1X0QX45"/>
<dbReference type="Proteomes" id="UP000242414">
    <property type="component" value="Unassembled WGS sequence"/>
</dbReference>
<gene>
    <name evidence="1" type="ORF">BCV72DRAFT_313275</name>
</gene>
<reference evidence="1" key="1">
    <citation type="journal article" date="2016" name="Proc. Natl. Acad. Sci. U.S.A.">
        <title>Lipid metabolic changes in an early divergent fungus govern the establishment of a mutualistic symbiosis with endobacteria.</title>
        <authorList>
            <person name="Lastovetsky O.A."/>
            <person name="Gaspar M.L."/>
            <person name="Mondo S.J."/>
            <person name="LaButti K.M."/>
            <person name="Sandor L."/>
            <person name="Grigoriev I.V."/>
            <person name="Henry S.A."/>
            <person name="Pawlowska T.E."/>
        </authorList>
    </citation>
    <scope>NUCLEOTIDE SEQUENCE [LARGE SCALE GENOMIC DNA]</scope>
    <source>
        <strain evidence="1">ATCC 52814</strain>
    </source>
</reference>
<accession>A0A1X0QX45</accession>
<dbReference type="EMBL" id="KV921975">
    <property type="protein sequence ID" value="ORE04322.1"/>
    <property type="molecule type" value="Genomic_DNA"/>
</dbReference>
<dbReference type="InterPro" id="IPR009057">
    <property type="entry name" value="Homeodomain-like_sf"/>
</dbReference>
<protein>
    <submittedName>
        <fullName evidence="1">Uncharacterized protein</fullName>
    </submittedName>
</protein>
<sequence>KMRGSYRNYTPEQIEKLFDLVIEENYTAKDATLVTGINVCTAQNYIKTYNNDIQRRLPGTYDKPRERPHSELTNEYSKFLLDHIEKNPTATLDELKVMVCEEFEGLKIPILAIYRHLVSNCHFILKKSKKLQQQEILIE</sequence>
<name>A0A1X0QX45_RHIZD</name>
<dbReference type="OrthoDB" id="2209929at2759"/>
<proteinExistence type="predicted"/>
<organism evidence="1">
    <name type="scientific">Rhizopus microsporus var. microsporus</name>
    <dbReference type="NCBI Taxonomy" id="86635"/>
    <lineage>
        <taxon>Eukaryota</taxon>
        <taxon>Fungi</taxon>
        <taxon>Fungi incertae sedis</taxon>
        <taxon>Mucoromycota</taxon>
        <taxon>Mucoromycotina</taxon>
        <taxon>Mucoromycetes</taxon>
        <taxon>Mucorales</taxon>
        <taxon>Mucorineae</taxon>
        <taxon>Rhizopodaceae</taxon>
        <taxon>Rhizopus</taxon>
    </lineage>
</organism>